<sequence length="130" mass="15319">MKGLNVNGLYRDCQQIDNIDDTLIFIHRKESITTELFLHTLFQIDPIKCTSSFDDTSFKELYIMIFKAEIESTSKIKADKLEAELNQKQQFWNHQNLKTAITTPVDRQNYQSSTIYALYRNFPLKQSYLL</sequence>
<comment type="caution">
    <text evidence="1">The sequence shown here is derived from an EMBL/GenBank/DDBJ whole genome shotgun (WGS) entry which is preliminary data.</text>
</comment>
<dbReference type="EMBL" id="CAXDID020000654">
    <property type="protein sequence ID" value="CAL6108623.1"/>
    <property type="molecule type" value="Genomic_DNA"/>
</dbReference>
<evidence type="ECO:0000313" key="1">
    <source>
        <dbReference type="EMBL" id="CAI9936719.1"/>
    </source>
</evidence>
<dbReference type="EMBL" id="CATOUU010000641">
    <property type="protein sequence ID" value="CAI9936719.1"/>
    <property type="molecule type" value="Genomic_DNA"/>
</dbReference>
<organism evidence="1">
    <name type="scientific">Hexamita inflata</name>
    <dbReference type="NCBI Taxonomy" id="28002"/>
    <lineage>
        <taxon>Eukaryota</taxon>
        <taxon>Metamonada</taxon>
        <taxon>Diplomonadida</taxon>
        <taxon>Hexamitidae</taxon>
        <taxon>Hexamitinae</taxon>
        <taxon>Hexamita</taxon>
    </lineage>
</organism>
<protein>
    <submittedName>
        <fullName evidence="2">Hypothetical_protein</fullName>
    </submittedName>
</protein>
<evidence type="ECO:0000313" key="3">
    <source>
        <dbReference type="Proteomes" id="UP001642409"/>
    </source>
</evidence>
<evidence type="ECO:0000313" key="2">
    <source>
        <dbReference type="EMBL" id="CAL6108623.1"/>
    </source>
</evidence>
<reference evidence="1" key="1">
    <citation type="submission" date="2023-06" db="EMBL/GenBank/DDBJ databases">
        <authorList>
            <person name="Kurt Z."/>
        </authorList>
    </citation>
    <scope>NUCLEOTIDE SEQUENCE</scope>
</reference>
<dbReference type="Proteomes" id="UP001642409">
    <property type="component" value="Unassembled WGS sequence"/>
</dbReference>
<gene>
    <name evidence="1" type="ORF">HINF_LOCUS24364</name>
    <name evidence="2" type="ORF">HINF_LOCUS75056</name>
</gene>
<proteinExistence type="predicted"/>
<reference evidence="2 3" key="2">
    <citation type="submission" date="2024-07" db="EMBL/GenBank/DDBJ databases">
        <authorList>
            <person name="Akdeniz Z."/>
        </authorList>
    </citation>
    <scope>NUCLEOTIDE SEQUENCE [LARGE SCALE GENOMIC DNA]</scope>
</reference>
<name>A0AA86PCW7_9EUKA</name>
<dbReference type="AlphaFoldDB" id="A0AA86PCW7"/>
<accession>A0AA86PCW7</accession>
<keyword evidence="3" id="KW-1185">Reference proteome</keyword>